<proteinExistence type="predicted"/>
<protein>
    <submittedName>
        <fullName evidence="1">Uncharacterized protein</fullName>
    </submittedName>
</protein>
<dbReference type="KEGG" id="aka:TKWG_15295"/>
<dbReference type="HOGENOM" id="CLU_2314139_0_0_4"/>
<reference evidence="2" key="2">
    <citation type="journal article" date="2013" name="PLoS ONE">
        <title>Genome implosion elicits host-confinement in Alcaligenaceae: evidence from the comparative genomics of Tetrathiobacter kashmirensis, a pathogen in the making.</title>
        <authorList>
            <person name="Ghosh W."/>
            <person name="Alam M."/>
            <person name="Roy C."/>
            <person name="Pyne P."/>
            <person name="George A."/>
            <person name="Chakraborty R."/>
            <person name="Majumder S."/>
            <person name="Agarwal A."/>
            <person name="Chakraborty S."/>
            <person name="Majumdar S."/>
            <person name="Gupta S.K."/>
        </authorList>
    </citation>
    <scope>NUCLEOTIDE SEQUENCE [LARGE SCALE GENOMIC DNA]</scope>
    <source>
        <strain evidence="2">WT001</strain>
    </source>
</reference>
<organism evidence="1 2">
    <name type="scientific">Advenella kashmirensis (strain DSM 17095 / LMG 22695 / WT001)</name>
    <name type="common">Tetrathiobacter kashmirensis</name>
    <dbReference type="NCBI Taxonomy" id="1036672"/>
    <lineage>
        <taxon>Bacteria</taxon>
        <taxon>Pseudomonadati</taxon>
        <taxon>Pseudomonadota</taxon>
        <taxon>Betaproteobacteria</taxon>
        <taxon>Burkholderiales</taxon>
        <taxon>Alcaligenaceae</taxon>
    </lineage>
</organism>
<reference evidence="1 2" key="1">
    <citation type="journal article" date="2011" name="J. Bacteriol.">
        <title>Whole-genome shotgun sequencing of the sulfur-oxidizing chemoautotroph Tetrathiobacter kashmirensis.</title>
        <authorList>
            <person name="Ghosh W."/>
            <person name="George A."/>
            <person name="Agarwal A."/>
            <person name="Raj P."/>
            <person name="Alam M."/>
            <person name="Pyne P."/>
            <person name="Das Gupta S.K."/>
        </authorList>
    </citation>
    <scope>NUCLEOTIDE SEQUENCE [LARGE SCALE GENOMIC DNA]</scope>
    <source>
        <strain evidence="1 2">WT001</strain>
    </source>
</reference>
<dbReference type="STRING" id="1036672.TKWG_15295"/>
<keyword evidence="2" id="KW-1185">Reference proteome</keyword>
<sequence length="99" mass="10915">MFIRMRAGYCLAALAGSEWFWQALLAVTCGSHLYYLHILTCLPEITRIITAIADRRPGTYLALLTTARLAAVDTTTAPLGQPGLYPPSINKDIFIRSES</sequence>
<dbReference type="EMBL" id="CP003555">
    <property type="protein sequence ID" value="AFK63071.1"/>
    <property type="molecule type" value="Genomic_DNA"/>
</dbReference>
<dbReference type="AlphaFoldDB" id="I3UDI3"/>
<name>I3UDI3_ADVKW</name>
<evidence type="ECO:0000313" key="1">
    <source>
        <dbReference type="EMBL" id="AFK63071.1"/>
    </source>
</evidence>
<evidence type="ECO:0000313" key="2">
    <source>
        <dbReference type="Proteomes" id="UP000005267"/>
    </source>
</evidence>
<gene>
    <name evidence="1" type="ordered locus">TKWG_15295</name>
</gene>
<dbReference type="Proteomes" id="UP000005267">
    <property type="component" value="Chromosome"/>
</dbReference>
<accession>I3UDI3</accession>